<feature type="compositionally biased region" description="Polar residues" evidence="1">
    <location>
        <begin position="179"/>
        <end position="191"/>
    </location>
</feature>
<dbReference type="GeneID" id="111446314"/>
<evidence type="ECO:0000313" key="3">
    <source>
        <dbReference type="RefSeq" id="XP_022940842.1"/>
    </source>
</evidence>
<evidence type="ECO:0000256" key="1">
    <source>
        <dbReference type="SAM" id="MobiDB-lite"/>
    </source>
</evidence>
<keyword evidence="2" id="KW-1185">Reference proteome</keyword>
<dbReference type="PANTHER" id="PTHR47052:SF3">
    <property type="entry name" value="INGRESSION PROTEIN 1"/>
    <property type="match status" value="1"/>
</dbReference>
<evidence type="ECO:0000313" key="2">
    <source>
        <dbReference type="Proteomes" id="UP000504609"/>
    </source>
</evidence>
<accession>A0A6J1FKR0</accession>
<dbReference type="RefSeq" id="XP_022940842.1">
    <property type="nucleotide sequence ID" value="XM_023085074.1"/>
</dbReference>
<dbReference type="SUPFAM" id="SSF49562">
    <property type="entry name" value="C2 domain (Calcium/lipid-binding domain, CaLB)"/>
    <property type="match status" value="1"/>
</dbReference>
<gene>
    <name evidence="3" type="primary">LOC111446314</name>
</gene>
<reference evidence="3" key="1">
    <citation type="submission" date="2025-08" db="UniProtKB">
        <authorList>
            <consortium name="RefSeq"/>
        </authorList>
    </citation>
    <scope>IDENTIFICATION</scope>
    <source>
        <tissue evidence="3">Young leaves</tissue>
    </source>
</reference>
<dbReference type="InterPro" id="IPR035892">
    <property type="entry name" value="C2_domain_sf"/>
</dbReference>
<organism evidence="2 3">
    <name type="scientific">Cucurbita moschata</name>
    <name type="common">Winter crookneck squash</name>
    <name type="synonym">Cucurbita pepo var. moschata</name>
    <dbReference type="NCBI Taxonomy" id="3662"/>
    <lineage>
        <taxon>Eukaryota</taxon>
        <taxon>Viridiplantae</taxon>
        <taxon>Streptophyta</taxon>
        <taxon>Embryophyta</taxon>
        <taxon>Tracheophyta</taxon>
        <taxon>Spermatophyta</taxon>
        <taxon>Magnoliopsida</taxon>
        <taxon>eudicotyledons</taxon>
        <taxon>Gunneridae</taxon>
        <taxon>Pentapetalae</taxon>
        <taxon>rosids</taxon>
        <taxon>fabids</taxon>
        <taxon>Cucurbitales</taxon>
        <taxon>Cucurbitaceae</taxon>
        <taxon>Cucurbiteae</taxon>
        <taxon>Cucurbita</taxon>
    </lineage>
</organism>
<dbReference type="KEGG" id="cmos:111446314"/>
<dbReference type="InterPro" id="IPR052981">
    <property type="entry name" value="Ingression_C2_domain"/>
</dbReference>
<sequence>MSFSSFFNGGTVDRCYNLEDRGPFATEYTCILMYGGSTKRTRPCFGGGSHPIFEEKFVFEFIEGVVELNIWVLTNRSSGNVEALGVLRVELQQVLFNGYVDSTWTLHGTDGRPAGSIRLTLQFPPSSRFQGQGSIYEAPTLDSTAPVGTPQAPILYQLLPYDARPPPRPASFVGPNASYPPNSAVAQQPNGTGPAAQWSQFLPYGSPSPAAPACAYNSTTTPPLGYPLPQYPPGLNPFDIYPPRPH</sequence>
<dbReference type="Proteomes" id="UP000504609">
    <property type="component" value="Unplaced"/>
</dbReference>
<dbReference type="PANTHER" id="PTHR47052">
    <property type="entry name" value="CONSERVED SERINE PROLINE-RICH PROTEIN (AFU_ORTHOLOGUE AFUA_2G01790)"/>
    <property type="match status" value="1"/>
</dbReference>
<dbReference type="AlphaFoldDB" id="A0A6J1FKR0"/>
<proteinExistence type="predicted"/>
<dbReference type="Gene3D" id="2.60.40.150">
    <property type="entry name" value="C2 domain"/>
    <property type="match status" value="1"/>
</dbReference>
<protein>
    <submittedName>
        <fullName evidence="3">Ribonucleoprotein RB97D-like</fullName>
    </submittedName>
</protein>
<name>A0A6J1FKR0_CUCMO</name>
<feature type="region of interest" description="Disordered" evidence="1">
    <location>
        <begin position="174"/>
        <end position="196"/>
    </location>
</feature>